<proteinExistence type="predicted"/>
<sequence length="356" mass="37888">MSLETEGALTPVPMRIGVVAPPWYRIPPSAYGGTEAVVAALVDQLVARGHHVTLVASGPPGTAAQRYVRVFDEPPSDLLGISIAPELIQALESRRALPDEDVDLVHDHSAAGPLLAGASTRPTVVTVHGTVDGINGDLLRRLDGSVHLVAISDAQRRLAPDLNWVGTVHNAVDVASFPLRRDKSDDVVWLGRFSPDKGAHVAIEVAARAGRRLILAGKLNDAAERSYFSEEIRPSLGPRVRYVGEVDAAQKRELLAGASCLLFPIQWDEPFGMVMAEALACGTPVVSTPRGSVPEVVRHGETGFVCGSVDELVAAVMAVDSIDPDACRADAEARFDLPVMGAGYERVYRLLLDALA</sequence>
<dbReference type="RefSeq" id="WP_068752270.1">
    <property type="nucleotide sequence ID" value="NZ_LR214441.1"/>
</dbReference>
<evidence type="ECO:0000313" key="3">
    <source>
        <dbReference type="EMBL" id="OCL31921.1"/>
    </source>
</evidence>
<dbReference type="Pfam" id="PF00534">
    <property type="entry name" value="Glycos_transf_1"/>
    <property type="match status" value="1"/>
</dbReference>
<dbReference type="AlphaFoldDB" id="A0A1C0AII5"/>
<evidence type="ECO:0000256" key="2">
    <source>
        <dbReference type="ARBA" id="ARBA00022679"/>
    </source>
</evidence>
<dbReference type="Pfam" id="PF13439">
    <property type="entry name" value="Glyco_transf_4"/>
    <property type="match status" value="1"/>
</dbReference>
<keyword evidence="1" id="KW-0328">Glycosyltransferase</keyword>
<keyword evidence="2 3" id="KW-0808">Transferase</keyword>
<dbReference type="SUPFAM" id="SSF53756">
    <property type="entry name" value="UDP-Glycosyltransferase/glycogen phosphorylase"/>
    <property type="match status" value="1"/>
</dbReference>
<protein>
    <submittedName>
        <fullName evidence="3">Glycosyltransferase</fullName>
    </submittedName>
</protein>
<gene>
    <name evidence="3" type="ORF">BCR15_07640</name>
</gene>
<dbReference type="Gene3D" id="3.40.50.2000">
    <property type="entry name" value="Glycogen Phosphorylase B"/>
    <property type="match status" value="2"/>
</dbReference>
<reference evidence="4" key="1">
    <citation type="submission" date="2016-07" db="EMBL/GenBank/DDBJ databases">
        <authorList>
            <person name="Florea S."/>
            <person name="Webb J.S."/>
            <person name="Jaromczyk J."/>
            <person name="Schardl C.L."/>
        </authorList>
    </citation>
    <scope>NUCLEOTIDE SEQUENCE [LARGE SCALE GENOMIC DNA]</scope>
    <source>
        <strain evidence="4">IPBSL-7</strain>
    </source>
</reference>
<dbReference type="PANTHER" id="PTHR12526">
    <property type="entry name" value="GLYCOSYLTRANSFERASE"/>
    <property type="match status" value="1"/>
</dbReference>
<dbReference type="GO" id="GO:0016757">
    <property type="term" value="F:glycosyltransferase activity"/>
    <property type="evidence" value="ECO:0007669"/>
    <property type="project" value="UniProtKB-KW"/>
</dbReference>
<dbReference type="InterPro" id="IPR001296">
    <property type="entry name" value="Glyco_trans_1"/>
</dbReference>
<accession>A0A1C0AII5</accession>
<evidence type="ECO:0000256" key="1">
    <source>
        <dbReference type="ARBA" id="ARBA00022676"/>
    </source>
</evidence>
<evidence type="ECO:0000313" key="4">
    <source>
        <dbReference type="Proteomes" id="UP000093501"/>
    </source>
</evidence>
<dbReference type="Proteomes" id="UP000093501">
    <property type="component" value="Unassembled WGS sequence"/>
</dbReference>
<name>A0A1C0AII5_9ACTN</name>
<dbReference type="CDD" id="cd03802">
    <property type="entry name" value="GT4_AviGT4-like"/>
    <property type="match status" value="1"/>
</dbReference>
<keyword evidence="4" id="KW-1185">Reference proteome</keyword>
<dbReference type="EMBL" id="MBQD01000024">
    <property type="protein sequence ID" value="OCL31921.1"/>
    <property type="molecule type" value="Genomic_DNA"/>
</dbReference>
<dbReference type="InterPro" id="IPR028098">
    <property type="entry name" value="Glyco_trans_4-like_N"/>
</dbReference>
<organism evidence="3 4">
    <name type="scientific">Tessaracoccus lapidicaptus</name>
    <dbReference type="NCBI Taxonomy" id="1427523"/>
    <lineage>
        <taxon>Bacteria</taxon>
        <taxon>Bacillati</taxon>
        <taxon>Actinomycetota</taxon>
        <taxon>Actinomycetes</taxon>
        <taxon>Propionibacteriales</taxon>
        <taxon>Propionibacteriaceae</taxon>
        <taxon>Tessaracoccus</taxon>
    </lineage>
</organism>
<comment type="caution">
    <text evidence="3">The sequence shown here is derived from an EMBL/GenBank/DDBJ whole genome shotgun (WGS) entry which is preliminary data.</text>
</comment>
<dbReference type="PANTHER" id="PTHR12526:SF595">
    <property type="entry name" value="BLL5217 PROTEIN"/>
    <property type="match status" value="1"/>
</dbReference>